<reference evidence="5" key="1">
    <citation type="journal article" date="2014" name="Int. J. Syst. Evol. Microbiol.">
        <title>Complete genome sequence of Corynebacterium casei LMG S-19264T (=DSM 44701T), isolated from a smear-ripened cheese.</title>
        <authorList>
            <consortium name="US DOE Joint Genome Institute (JGI-PGF)"/>
            <person name="Walter F."/>
            <person name="Albersmeier A."/>
            <person name="Kalinowski J."/>
            <person name="Ruckert C."/>
        </authorList>
    </citation>
    <scope>NUCLEOTIDE SEQUENCE</scope>
    <source>
        <strain evidence="5">CGMCC 1.15367</strain>
    </source>
</reference>
<dbReference type="Pfam" id="PF00691">
    <property type="entry name" value="OmpA"/>
    <property type="match status" value="1"/>
</dbReference>
<feature type="compositionally biased region" description="Pro residues" evidence="2">
    <location>
        <begin position="400"/>
        <end position="413"/>
    </location>
</feature>
<accession>A0A916ZE77</accession>
<evidence type="ECO:0000256" key="3">
    <source>
        <dbReference type="SAM" id="SignalP"/>
    </source>
</evidence>
<feature type="signal peptide" evidence="3">
    <location>
        <begin position="1"/>
        <end position="30"/>
    </location>
</feature>
<feature type="compositionally biased region" description="Low complexity" evidence="2">
    <location>
        <begin position="231"/>
        <end position="299"/>
    </location>
</feature>
<dbReference type="PROSITE" id="PS51123">
    <property type="entry name" value="OMPA_2"/>
    <property type="match status" value="1"/>
</dbReference>
<reference evidence="5" key="2">
    <citation type="submission" date="2020-09" db="EMBL/GenBank/DDBJ databases">
        <authorList>
            <person name="Sun Q."/>
            <person name="Zhou Y."/>
        </authorList>
    </citation>
    <scope>NUCLEOTIDE SEQUENCE</scope>
    <source>
        <strain evidence="5">CGMCC 1.15367</strain>
    </source>
</reference>
<dbReference type="InterPro" id="IPR036737">
    <property type="entry name" value="OmpA-like_sf"/>
</dbReference>
<name>A0A916ZE77_9HYPH</name>
<organism evidence="5 6">
    <name type="scientific">Aureimonas endophytica</name>
    <dbReference type="NCBI Taxonomy" id="2027858"/>
    <lineage>
        <taxon>Bacteria</taxon>
        <taxon>Pseudomonadati</taxon>
        <taxon>Pseudomonadota</taxon>
        <taxon>Alphaproteobacteria</taxon>
        <taxon>Hyphomicrobiales</taxon>
        <taxon>Aurantimonadaceae</taxon>
        <taxon>Aureimonas</taxon>
    </lineage>
</organism>
<feature type="region of interest" description="Disordered" evidence="2">
    <location>
        <begin position="36"/>
        <end position="424"/>
    </location>
</feature>
<feature type="compositionally biased region" description="Low complexity" evidence="2">
    <location>
        <begin position="369"/>
        <end position="399"/>
    </location>
</feature>
<dbReference type="PANTHER" id="PTHR30329:SF21">
    <property type="entry name" value="LIPOPROTEIN YIAD-RELATED"/>
    <property type="match status" value="1"/>
</dbReference>
<feature type="chain" id="PRO_5037623050" description="OmpA-like domain-containing protein" evidence="3">
    <location>
        <begin position="31"/>
        <end position="764"/>
    </location>
</feature>
<feature type="compositionally biased region" description="Pro residues" evidence="2">
    <location>
        <begin position="300"/>
        <end position="309"/>
    </location>
</feature>
<dbReference type="Gene3D" id="3.30.1330.60">
    <property type="entry name" value="OmpA-like domain"/>
    <property type="match status" value="1"/>
</dbReference>
<dbReference type="AlphaFoldDB" id="A0A916ZE77"/>
<comment type="caution">
    <text evidence="5">The sequence shown here is derived from an EMBL/GenBank/DDBJ whole genome shotgun (WGS) entry which is preliminary data.</text>
</comment>
<dbReference type="Proteomes" id="UP000644699">
    <property type="component" value="Unassembled WGS sequence"/>
</dbReference>
<evidence type="ECO:0000259" key="4">
    <source>
        <dbReference type="PROSITE" id="PS51123"/>
    </source>
</evidence>
<feature type="compositionally biased region" description="Low complexity" evidence="2">
    <location>
        <begin position="310"/>
        <end position="361"/>
    </location>
</feature>
<evidence type="ECO:0000256" key="2">
    <source>
        <dbReference type="SAM" id="MobiDB-lite"/>
    </source>
</evidence>
<dbReference type="InterPro" id="IPR050330">
    <property type="entry name" value="Bact_OuterMem_StrucFunc"/>
</dbReference>
<dbReference type="CDD" id="cd07185">
    <property type="entry name" value="OmpA_C-like"/>
    <property type="match status" value="1"/>
</dbReference>
<gene>
    <name evidence="5" type="ORF">GCM10011390_06660</name>
</gene>
<keyword evidence="1" id="KW-0472">Membrane</keyword>
<feature type="compositionally biased region" description="Low complexity" evidence="2">
    <location>
        <begin position="171"/>
        <end position="182"/>
    </location>
</feature>
<evidence type="ECO:0000313" key="5">
    <source>
        <dbReference type="EMBL" id="GGD90586.1"/>
    </source>
</evidence>
<evidence type="ECO:0000313" key="6">
    <source>
        <dbReference type="Proteomes" id="UP000644699"/>
    </source>
</evidence>
<keyword evidence="6" id="KW-1185">Reference proteome</keyword>
<feature type="compositionally biased region" description="Low complexity" evidence="2">
    <location>
        <begin position="197"/>
        <end position="223"/>
    </location>
</feature>
<dbReference type="GO" id="GO:0016020">
    <property type="term" value="C:membrane"/>
    <property type="evidence" value="ECO:0007669"/>
    <property type="project" value="UniProtKB-UniRule"/>
</dbReference>
<dbReference type="PANTHER" id="PTHR30329">
    <property type="entry name" value="STATOR ELEMENT OF FLAGELLAR MOTOR COMPLEX"/>
    <property type="match status" value="1"/>
</dbReference>
<sequence>MPNLKTPGRMLLTAALAASTMLSGSPAAFAERLATIEMAQADPGEAPGEVPRKPKREGQPENGGGQGRQNEPRRQGNEAPGAGGEAPARHGNARPEAGGEEPQAPRPNRQRAQAEQPEAPPREPQRAAAPAEAPPPKRAAPQPEGEPEAPAPARNKPRPAEPSEAAPPKPARQAAPDAAAEPAAPPKAETRQHRNNEAAPKPEAAAPKPPAETAEPAEAPAEVPAKRKAAPAEAPPVKAEQRAAPAAEPAAPAAKAPPAEPATQAAPAKPNAAQRKPGAEAPAEAAPGQPAGAEPGAAAPRPPAEPAPQAPAGNAARRTAPEAAPARGEATGNRAAPAPDGAVPGAAPAPAAPNAVQQAAPVAPPAPPAGAAQPNGVPAPAQQGAAPQAAPAPGAAEARPAPPPPQDLRPQPVPANVQNAPVEPGRINQSDARVQTLQQPVAVQPITREQGQRIDAQPRYDLPPEAKVVRRDGDRQILSLGAAAIAGAVAGAAAGYFVRSDDTERLQVDSNDRYVERLPGERTRETIVRSNGVQVVTITDRYGDVVQRSRIMPDGREVVLFYDPYADGGPRRDTYLDDPGRDLPPLRVDIPEDRYIVDIDRPDERVYYDTLVAPPVETVERIYSVDEVRRSERIREKVRRIDLATINFAFGSADIAQDQVDKLQALADAIKKIVGTDPGETFLVEGHTDAVGSAEANLVLSDRRAESVAKALSQYFDIPAENLVTQGYGEQELKVNTQSANAENRRVTVRRITALVKPVATSAR</sequence>
<evidence type="ECO:0000256" key="1">
    <source>
        <dbReference type="PROSITE-ProRule" id="PRU00473"/>
    </source>
</evidence>
<feature type="compositionally biased region" description="Basic and acidic residues" evidence="2">
    <location>
        <begin position="50"/>
        <end position="59"/>
    </location>
</feature>
<dbReference type="InterPro" id="IPR006665">
    <property type="entry name" value="OmpA-like"/>
</dbReference>
<dbReference type="EMBL" id="BMIQ01000001">
    <property type="protein sequence ID" value="GGD90586.1"/>
    <property type="molecule type" value="Genomic_DNA"/>
</dbReference>
<dbReference type="SUPFAM" id="SSF103088">
    <property type="entry name" value="OmpA-like"/>
    <property type="match status" value="1"/>
</dbReference>
<keyword evidence="3" id="KW-0732">Signal</keyword>
<feature type="domain" description="OmpA-like" evidence="4">
    <location>
        <begin position="635"/>
        <end position="760"/>
    </location>
</feature>
<protein>
    <recommendedName>
        <fullName evidence="4">OmpA-like domain-containing protein</fullName>
    </recommendedName>
</protein>
<proteinExistence type="predicted"/>